<dbReference type="Proteomes" id="UP000001695">
    <property type="component" value="Plasmid pBIND01"/>
</dbReference>
<accession>B2IL70</accession>
<dbReference type="RefSeq" id="WP_012382883.1">
    <property type="nucleotide sequence ID" value="NC_010580.1"/>
</dbReference>
<organism evidence="1 2">
    <name type="scientific">Beijerinckia indica subsp. indica (strain ATCC 9039 / DSM 1715 / NCIMB 8712)</name>
    <dbReference type="NCBI Taxonomy" id="395963"/>
    <lineage>
        <taxon>Bacteria</taxon>
        <taxon>Pseudomonadati</taxon>
        <taxon>Pseudomonadota</taxon>
        <taxon>Alphaproteobacteria</taxon>
        <taxon>Hyphomicrobiales</taxon>
        <taxon>Beijerinckiaceae</taxon>
        <taxon>Beijerinckia</taxon>
    </lineage>
</organism>
<dbReference type="HOGENOM" id="CLU_2010796_0_0_5"/>
<proteinExistence type="predicted"/>
<keyword evidence="1" id="KW-0614">Plasmid</keyword>
<evidence type="ECO:0000313" key="2">
    <source>
        <dbReference type="Proteomes" id="UP000001695"/>
    </source>
</evidence>
<evidence type="ECO:0000313" key="1">
    <source>
        <dbReference type="EMBL" id="ACB97270.1"/>
    </source>
</evidence>
<dbReference type="OrthoDB" id="8448884at2"/>
<dbReference type="AlphaFoldDB" id="B2IL70"/>
<geneLocation type="plasmid" evidence="1 2">
    <name>pBIND01</name>
</geneLocation>
<gene>
    <name evidence="1" type="ordered locus">Bind_3718</name>
</gene>
<dbReference type="KEGG" id="bid:Bind_3718"/>
<protein>
    <submittedName>
        <fullName evidence="1">Uncharacterized protein</fullName>
    </submittedName>
</protein>
<reference evidence="1 2" key="1">
    <citation type="submission" date="2008-03" db="EMBL/GenBank/DDBJ databases">
        <title>Complete sequence of plasmid1 of Beijerinckia indica subsp. indica ATCC 9039.</title>
        <authorList>
            <consortium name="US DOE Joint Genome Institute"/>
            <person name="Copeland A."/>
            <person name="Lucas S."/>
            <person name="Lapidus A."/>
            <person name="Glavina del Rio T."/>
            <person name="Dalin E."/>
            <person name="Tice H."/>
            <person name="Bruce D."/>
            <person name="Goodwin L."/>
            <person name="Pitluck S."/>
            <person name="LaButti K."/>
            <person name="Schmutz J."/>
            <person name="Larimer F."/>
            <person name="Land M."/>
            <person name="Hauser L."/>
            <person name="Kyrpides N."/>
            <person name="Mikhailova N."/>
            <person name="Dunfield P.F."/>
            <person name="Dedysh S.N."/>
            <person name="Liesack W."/>
            <person name="Saw J.H."/>
            <person name="Alam M."/>
            <person name="Chen Y."/>
            <person name="Murrell J.C."/>
            <person name="Richardson P."/>
        </authorList>
    </citation>
    <scope>NUCLEOTIDE SEQUENCE [LARGE SCALE GENOMIC DNA]</scope>
    <source>
        <strain evidence="2">ATCC 9039 / DSM 1715 / NCIMB 8712</strain>
        <plasmid evidence="1 2">pBIND01</plasmid>
    </source>
</reference>
<sequence length="123" mass="13720">MSISFNAFHQKDNAFHFVDLPDDIELCLSSANGTDLLNTLGIEDSCSSAPWPIEAFRALVTVARRKRLDYRSPEIPTTAHQEPGHAMVIDCGRSEGYIERRLEDLSDFLNESREAGATHIGWG</sequence>
<name>B2IL70_BEII9</name>
<dbReference type="EMBL" id="CP001017">
    <property type="protein sequence ID" value="ACB97270.1"/>
    <property type="molecule type" value="Genomic_DNA"/>
</dbReference>
<keyword evidence="2" id="KW-1185">Reference proteome</keyword>